<organism evidence="1 2">
    <name type="scientific">Ruminococcus bicirculans</name>
    <name type="common">ex Wegman et al. 2014</name>
    <dbReference type="NCBI Taxonomy" id="1160721"/>
    <lineage>
        <taxon>Bacteria</taxon>
        <taxon>Bacillati</taxon>
        <taxon>Bacillota</taxon>
        <taxon>Clostridia</taxon>
        <taxon>Eubacteriales</taxon>
        <taxon>Oscillospiraceae</taxon>
        <taxon>Ruminococcus</taxon>
    </lineage>
</organism>
<dbReference type="EMBL" id="JAQMLS010000002">
    <property type="protein sequence ID" value="MDB8741379.1"/>
    <property type="molecule type" value="Genomic_DNA"/>
</dbReference>
<dbReference type="Proteomes" id="UP001211421">
    <property type="component" value="Unassembled WGS sequence"/>
</dbReference>
<protein>
    <submittedName>
        <fullName evidence="1">Uncharacterized protein</fullName>
    </submittedName>
</protein>
<gene>
    <name evidence="1" type="ORF">PNV70_04755</name>
</gene>
<comment type="caution">
    <text evidence="1">The sequence shown here is derived from an EMBL/GenBank/DDBJ whole genome shotgun (WGS) entry which is preliminary data.</text>
</comment>
<name>A0AAW6E2W3_9FIRM</name>
<evidence type="ECO:0000313" key="1">
    <source>
        <dbReference type="EMBL" id="MDB8741379.1"/>
    </source>
</evidence>
<evidence type="ECO:0000313" key="2">
    <source>
        <dbReference type="Proteomes" id="UP001211421"/>
    </source>
</evidence>
<accession>A0AAW6E2W3</accession>
<reference evidence="1" key="1">
    <citation type="submission" date="2023-01" db="EMBL/GenBank/DDBJ databases">
        <title>Human gut microbiome strain richness.</title>
        <authorList>
            <person name="Chen-Liaw A."/>
        </authorList>
    </citation>
    <scope>NUCLEOTIDE SEQUENCE</scope>
    <source>
        <strain evidence="1">D59st1_B8_D59t2_181005</strain>
    </source>
</reference>
<proteinExistence type="predicted"/>
<dbReference type="RefSeq" id="WP_195551227.1">
    <property type="nucleotide sequence ID" value="NZ_JADMNX010000002.1"/>
</dbReference>
<dbReference type="AlphaFoldDB" id="A0AAW6E2W3"/>
<sequence>MKKLILYRVDFDIKKFGEHHYFYYCYAHNAKQARSFAENEWYSYNASHMFHISVSRELNSSIVYNLCNFYLVRDY</sequence>